<protein>
    <submittedName>
        <fullName evidence="1">Uncharacterized protein</fullName>
    </submittedName>
</protein>
<dbReference type="Proteomes" id="UP000006727">
    <property type="component" value="Chromosome 8"/>
</dbReference>
<reference evidence="1" key="3">
    <citation type="submission" date="2020-12" db="UniProtKB">
        <authorList>
            <consortium name="EnsemblPlants"/>
        </authorList>
    </citation>
    <scope>IDENTIFICATION</scope>
</reference>
<organism evidence="1 2">
    <name type="scientific">Physcomitrium patens</name>
    <name type="common">Spreading-leaved earth moss</name>
    <name type="synonym">Physcomitrella patens</name>
    <dbReference type="NCBI Taxonomy" id="3218"/>
    <lineage>
        <taxon>Eukaryota</taxon>
        <taxon>Viridiplantae</taxon>
        <taxon>Streptophyta</taxon>
        <taxon>Embryophyta</taxon>
        <taxon>Bryophyta</taxon>
        <taxon>Bryophytina</taxon>
        <taxon>Bryopsida</taxon>
        <taxon>Funariidae</taxon>
        <taxon>Funariales</taxon>
        <taxon>Funariaceae</taxon>
        <taxon>Physcomitrium</taxon>
    </lineage>
</organism>
<dbReference type="EnsemblPlants" id="Pp3c8_20840V3.3">
    <property type="protein sequence ID" value="Pp3c8_20840V3.3"/>
    <property type="gene ID" value="Pp3c8_20840"/>
</dbReference>
<reference evidence="1 2" key="1">
    <citation type="journal article" date="2008" name="Science">
        <title>The Physcomitrella genome reveals evolutionary insights into the conquest of land by plants.</title>
        <authorList>
            <person name="Rensing S."/>
            <person name="Lang D."/>
            <person name="Zimmer A."/>
            <person name="Terry A."/>
            <person name="Salamov A."/>
            <person name="Shapiro H."/>
            <person name="Nishiyama T."/>
            <person name="Perroud P.-F."/>
            <person name="Lindquist E."/>
            <person name="Kamisugi Y."/>
            <person name="Tanahashi T."/>
            <person name="Sakakibara K."/>
            <person name="Fujita T."/>
            <person name="Oishi K."/>
            <person name="Shin-I T."/>
            <person name="Kuroki Y."/>
            <person name="Toyoda A."/>
            <person name="Suzuki Y."/>
            <person name="Hashimoto A."/>
            <person name="Yamaguchi K."/>
            <person name="Sugano A."/>
            <person name="Kohara Y."/>
            <person name="Fujiyama A."/>
            <person name="Anterola A."/>
            <person name="Aoki S."/>
            <person name="Ashton N."/>
            <person name="Barbazuk W.B."/>
            <person name="Barker E."/>
            <person name="Bennetzen J."/>
            <person name="Bezanilla M."/>
            <person name="Blankenship R."/>
            <person name="Cho S.H."/>
            <person name="Dutcher S."/>
            <person name="Estelle M."/>
            <person name="Fawcett J.A."/>
            <person name="Gundlach H."/>
            <person name="Hanada K."/>
            <person name="Heyl A."/>
            <person name="Hicks K.A."/>
            <person name="Hugh J."/>
            <person name="Lohr M."/>
            <person name="Mayer K."/>
            <person name="Melkozernov A."/>
            <person name="Murata T."/>
            <person name="Nelson D."/>
            <person name="Pils B."/>
            <person name="Prigge M."/>
            <person name="Reiss B."/>
            <person name="Renner T."/>
            <person name="Rombauts S."/>
            <person name="Rushton P."/>
            <person name="Sanderfoot A."/>
            <person name="Schween G."/>
            <person name="Shiu S.-H."/>
            <person name="Stueber K."/>
            <person name="Theodoulou F.L."/>
            <person name="Tu H."/>
            <person name="Van de Peer Y."/>
            <person name="Verrier P.J."/>
            <person name="Waters E."/>
            <person name="Wood A."/>
            <person name="Yang L."/>
            <person name="Cove D."/>
            <person name="Cuming A."/>
            <person name="Hasebe M."/>
            <person name="Lucas S."/>
            <person name="Mishler D.B."/>
            <person name="Reski R."/>
            <person name="Grigoriev I."/>
            <person name="Quatrano R.S."/>
            <person name="Boore J.L."/>
        </authorList>
    </citation>
    <scope>NUCLEOTIDE SEQUENCE [LARGE SCALE GENOMIC DNA]</scope>
    <source>
        <strain evidence="1 2">cv. Gransden 2004</strain>
    </source>
</reference>
<keyword evidence="2" id="KW-1185">Reference proteome</keyword>
<dbReference type="Gramene" id="Pp3c8_20840V3.3">
    <property type="protein sequence ID" value="Pp3c8_20840V3.3"/>
    <property type="gene ID" value="Pp3c8_20840"/>
</dbReference>
<name>A0A7I4EDY0_PHYPA</name>
<evidence type="ECO:0000313" key="1">
    <source>
        <dbReference type="EnsemblPlants" id="Pp3c8_20840V3.3"/>
    </source>
</evidence>
<evidence type="ECO:0000313" key="2">
    <source>
        <dbReference type="Proteomes" id="UP000006727"/>
    </source>
</evidence>
<reference evidence="1 2" key="2">
    <citation type="journal article" date="2018" name="Plant J.">
        <title>The Physcomitrella patens chromosome-scale assembly reveals moss genome structure and evolution.</title>
        <authorList>
            <person name="Lang D."/>
            <person name="Ullrich K.K."/>
            <person name="Murat F."/>
            <person name="Fuchs J."/>
            <person name="Jenkins J."/>
            <person name="Haas F.B."/>
            <person name="Piednoel M."/>
            <person name="Gundlach H."/>
            <person name="Van Bel M."/>
            <person name="Meyberg R."/>
            <person name="Vives C."/>
            <person name="Morata J."/>
            <person name="Symeonidi A."/>
            <person name="Hiss M."/>
            <person name="Muchero W."/>
            <person name="Kamisugi Y."/>
            <person name="Saleh O."/>
            <person name="Blanc G."/>
            <person name="Decker E.L."/>
            <person name="van Gessel N."/>
            <person name="Grimwood J."/>
            <person name="Hayes R.D."/>
            <person name="Graham S.W."/>
            <person name="Gunter L.E."/>
            <person name="McDaniel S.F."/>
            <person name="Hoernstein S.N.W."/>
            <person name="Larsson A."/>
            <person name="Li F.W."/>
            <person name="Perroud P.F."/>
            <person name="Phillips J."/>
            <person name="Ranjan P."/>
            <person name="Rokshar D.S."/>
            <person name="Rothfels C.J."/>
            <person name="Schneider L."/>
            <person name="Shu S."/>
            <person name="Stevenson D.W."/>
            <person name="Thummler F."/>
            <person name="Tillich M."/>
            <person name="Villarreal Aguilar J.C."/>
            <person name="Widiez T."/>
            <person name="Wong G.K."/>
            <person name="Wymore A."/>
            <person name="Zhang Y."/>
            <person name="Zimmer A.D."/>
            <person name="Quatrano R.S."/>
            <person name="Mayer K.F.X."/>
            <person name="Goodstein D."/>
            <person name="Casacuberta J.M."/>
            <person name="Vandepoele K."/>
            <person name="Reski R."/>
            <person name="Cuming A.C."/>
            <person name="Tuskan G.A."/>
            <person name="Maumus F."/>
            <person name="Salse J."/>
            <person name="Schmutz J."/>
            <person name="Rensing S.A."/>
        </authorList>
    </citation>
    <scope>NUCLEOTIDE SEQUENCE [LARGE SCALE GENOMIC DNA]</scope>
    <source>
        <strain evidence="1 2">cv. Gransden 2004</strain>
    </source>
</reference>
<proteinExistence type="predicted"/>
<sequence>MEWTQSILLHSSSRVNGRAGGSCYALEVSRELLRLAGIELLRSTVSSCCVWLAGWLDLVVCGHVAKH</sequence>
<accession>A0A7I4EDY0</accession>
<dbReference type="EMBL" id="ABEU02000008">
    <property type="status" value="NOT_ANNOTATED_CDS"/>
    <property type="molecule type" value="Genomic_DNA"/>
</dbReference>
<dbReference type="AlphaFoldDB" id="A0A7I4EDY0"/>